<dbReference type="InterPro" id="IPR036188">
    <property type="entry name" value="FAD/NAD-bd_sf"/>
</dbReference>
<comment type="caution">
    <text evidence="3">The sequence shown here is derived from an EMBL/GenBank/DDBJ whole genome shotgun (WGS) entry which is preliminary data.</text>
</comment>
<dbReference type="PRINTS" id="PR00368">
    <property type="entry name" value="FADPNR"/>
</dbReference>
<dbReference type="InterPro" id="IPR051691">
    <property type="entry name" value="Metab_Enz_Cyan_OpOx_G3PDH"/>
</dbReference>
<organism evidence="3 4">
    <name type="scientific">Diplocloster modestus</name>
    <dbReference type="NCBI Taxonomy" id="2850322"/>
    <lineage>
        <taxon>Bacteria</taxon>
        <taxon>Bacillati</taxon>
        <taxon>Bacillota</taxon>
        <taxon>Clostridia</taxon>
        <taxon>Lachnospirales</taxon>
        <taxon>Lachnospiraceae</taxon>
        <taxon>Diplocloster</taxon>
    </lineage>
</organism>
<evidence type="ECO:0000313" key="4">
    <source>
        <dbReference type="Proteomes" id="UP001314681"/>
    </source>
</evidence>
<keyword evidence="4" id="KW-1185">Reference proteome</keyword>
<dbReference type="Pfam" id="PF07992">
    <property type="entry name" value="Pyr_redox_2"/>
    <property type="match status" value="1"/>
</dbReference>
<feature type="domain" description="FAD/NAD(P)-binding" evidence="2">
    <location>
        <begin position="6"/>
        <end position="314"/>
    </location>
</feature>
<dbReference type="InterPro" id="IPR023753">
    <property type="entry name" value="FAD/NAD-binding_dom"/>
</dbReference>
<name>A0ABS6K8I6_9FIRM</name>
<dbReference type="Proteomes" id="UP001314681">
    <property type="component" value="Unassembled WGS sequence"/>
</dbReference>
<dbReference type="PANTHER" id="PTHR42949">
    <property type="entry name" value="ANAEROBIC GLYCEROL-3-PHOSPHATE DEHYDROGENASE SUBUNIT B"/>
    <property type="match status" value="1"/>
</dbReference>
<evidence type="ECO:0000256" key="1">
    <source>
        <dbReference type="ARBA" id="ARBA00023002"/>
    </source>
</evidence>
<dbReference type="SUPFAM" id="SSF51905">
    <property type="entry name" value="FAD/NAD(P)-binding domain"/>
    <property type="match status" value="1"/>
</dbReference>
<gene>
    <name evidence="3" type="ORF">KTH90_12355</name>
</gene>
<protein>
    <submittedName>
        <fullName evidence="3">NAD(P)/FAD-dependent oxidoreductase</fullName>
    </submittedName>
</protein>
<sequence>MIRKCQVAIIGGGPAGLAAAIECGKAGADTLIIDENARPGGQLFKQIHKFFGSREHYAGVRGFDIGEQLLDQVRQAGVEIWLESTVSGIFCGNRIPVVRKESERQMIHTVEAEKILIATGGQENAVQFEGWTLPGVMGAGCAQTMANVNLVRPGERILMIGSGNVGLMVSYQLLQAGAKIQGIVEMAGQIGGYGVHAAKLRRAGIPFYLNHTILRAEAGPDGTTARAVIGRVGDQGTCIPGTELEFDVDTVCVAAGLRPITKLAKMCGAELMFVPELGGWMPRHDSHMQTTVPGIYVAGDLAGVEEASTAMEEGRLAGVNMAHALGLLCDEEAVKQNGVIGKRLEALRLGPFGERRLKAKRRIEEGRCQQ</sequence>
<dbReference type="Gene3D" id="3.50.50.60">
    <property type="entry name" value="FAD/NAD(P)-binding domain"/>
    <property type="match status" value="2"/>
</dbReference>
<evidence type="ECO:0000259" key="2">
    <source>
        <dbReference type="Pfam" id="PF07992"/>
    </source>
</evidence>
<dbReference type="RefSeq" id="WP_238726884.1">
    <property type="nucleotide sequence ID" value="NZ_JAHQCX010000007.1"/>
</dbReference>
<keyword evidence="1" id="KW-0560">Oxidoreductase</keyword>
<accession>A0ABS6K8I6</accession>
<reference evidence="3 4" key="1">
    <citation type="submission" date="2021-06" db="EMBL/GenBank/DDBJ databases">
        <title>Description of novel taxa of the family Lachnospiraceae.</title>
        <authorList>
            <person name="Chaplin A.V."/>
            <person name="Sokolova S.R."/>
            <person name="Pikina A.P."/>
            <person name="Korzhanova M."/>
            <person name="Belova V."/>
            <person name="Korostin D."/>
            <person name="Efimov B.A."/>
        </authorList>
    </citation>
    <scope>NUCLEOTIDE SEQUENCE [LARGE SCALE GENOMIC DNA]</scope>
    <source>
        <strain evidence="3 4">ASD4241</strain>
    </source>
</reference>
<dbReference type="EMBL" id="JAHQCX010000007">
    <property type="protein sequence ID" value="MBU9726808.1"/>
    <property type="molecule type" value="Genomic_DNA"/>
</dbReference>
<dbReference type="PRINTS" id="PR00411">
    <property type="entry name" value="PNDRDTASEI"/>
</dbReference>
<proteinExistence type="predicted"/>
<evidence type="ECO:0000313" key="3">
    <source>
        <dbReference type="EMBL" id="MBU9726808.1"/>
    </source>
</evidence>
<dbReference type="PANTHER" id="PTHR42949:SF3">
    <property type="entry name" value="ANAEROBIC GLYCEROL-3-PHOSPHATE DEHYDROGENASE SUBUNIT B"/>
    <property type="match status" value="1"/>
</dbReference>